<dbReference type="RefSeq" id="WP_124937717.1">
    <property type="nucleotide sequence ID" value="NZ_RJVQ01000005.1"/>
</dbReference>
<dbReference type="Pfam" id="PF01047">
    <property type="entry name" value="MarR"/>
    <property type="match status" value="1"/>
</dbReference>
<dbReference type="SUPFAM" id="SSF46785">
    <property type="entry name" value="Winged helix' DNA-binding domain"/>
    <property type="match status" value="1"/>
</dbReference>
<dbReference type="InterPro" id="IPR036390">
    <property type="entry name" value="WH_DNA-bd_sf"/>
</dbReference>
<evidence type="ECO:0000313" key="5">
    <source>
        <dbReference type="EMBL" id="RQW62724.1"/>
    </source>
</evidence>
<protein>
    <submittedName>
        <fullName evidence="5">MarR family transcriptional regulator</fullName>
    </submittedName>
</protein>
<evidence type="ECO:0000256" key="1">
    <source>
        <dbReference type="ARBA" id="ARBA00023015"/>
    </source>
</evidence>
<keyword evidence="3" id="KW-0804">Transcription</keyword>
<dbReference type="SMART" id="SM00347">
    <property type="entry name" value="HTH_MARR"/>
    <property type="match status" value="1"/>
</dbReference>
<keyword evidence="6" id="KW-1185">Reference proteome</keyword>
<dbReference type="PROSITE" id="PS50995">
    <property type="entry name" value="HTH_MARR_2"/>
    <property type="match status" value="1"/>
</dbReference>
<sequence>MAKPTLGYLMWDIIREIRKLFQEDPRLSCLTLSQAKVLSCIYHNEGIKQVELADYLDLSPMTVVRLIDFLVAEELISRQPDPSDRRAHLLYIEPKAESIMEKVKLVSDDIWAKALEGLSAQQITGLTASLEQIKKNLRDKEK</sequence>
<comment type="caution">
    <text evidence="5">The sequence shown here is derived from an EMBL/GenBank/DDBJ whole genome shotgun (WGS) entry which is preliminary data.</text>
</comment>
<dbReference type="InterPro" id="IPR036388">
    <property type="entry name" value="WH-like_DNA-bd_sf"/>
</dbReference>
<keyword evidence="2" id="KW-0238">DNA-binding</keyword>
<reference evidence="5 6" key="1">
    <citation type="submission" date="2018-11" db="EMBL/GenBank/DDBJ databases">
        <title>Vibrio LJC006 sp. nov., isolated from seawater during the bloom of the enteromorpha.</title>
        <authorList>
            <person name="Liang J."/>
        </authorList>
    </citation>
    <scope>NUCLEOTIDE SEQUENCE [LARGE SCALE GENOMIC DNA]</scope>
    <source>
        <strain evidence="5 6">LJC006</strain>
    </source>
</reference>
<dbReference type="InterPro" id="IPR039422">
    <property type="entry name" value="MarR/SlyA-like"/>
</dbReference>
<evidence type="ECO:0000256" key="2">
    <source>
        <dbReference type="ARBA" id="ARBA00023125"/>
    </source>
</evidence>
<name>A0A3N9TFQ2_9VIBR</name>
<dbReference type="PANTHER" id="PTHR33164:SF64">
    <property type="entry name" value="TRANSCRIPTIONAL REGULATOR SLYA"/>
    <property type="match status" value="1"/>
</dbReference>
<gene>
    <name evidence="5" type="ORF">EES38_13440</name>
</gene>
<dbReference type="OrthoDB" id="32523at2"/>
<proteinExistence type="predicted"/>
<dbReference type="EMBL" id="RJVQ01000005">
    <property type="protein sequence ID" value="RQW62724.1"/>
    <property type="molecule type" value="Genomic_DNA"/>
</dbReference>
<feature type="domain" description="HTH marR-type" evidence="4">
    <location>
        <begin position="3"/>
        <end position="135"/>
    </location>
</feature>
<dbReference type="AlphaFoldDB" id="A0A3N9TFQ2"/>
<dbReference type="PANTHER" id="PTHR33164">
    <property type="entry name" value="TRANSCRIPTIONAL REGULATOR, MARR FAMILY"/>
    <property type="match status" value="1"/>
</dbReference>
<dbReference type="GO" id="GO:0003700">
    <property type="term" value="F:DNA-binding transcription factor activity"/>
    <property type="evidence" value="ECO:0007669"/>
    <property type="project" value="InterPro"/>
</dbReference>
<organism evidence="5 6">
    <name type="scientific">Vibrio viridaestus</name>
    <dbReference type="NCBI Taxonomy" id="2487322"/>
    <lineage>
        <taxon>Bacteria</taxon>
        <taxon>Pseudomonadati</taxon>
        <taxon>Pseudomonadota</taxon>
        <taxon>Gammaproteobacteria</taxon>
        <taxon>Vibrionales</taxon>
        <taxon>Vibrionaceae</taxon>
        <taxon>Vibrio</taxon>
    </lineage>
</organism>
<dbReference type="Proteomes" id="UP000281112">
    <property type="component" value="Unassembled WGS sequence"/>
</dbReference>
<evidence type="ECO:0000313" key="6">
    <source>
        <dbReference type="Proteomes" id="UP000281112"/>
    </source>
</evidence>
<evidence type="ECO:0000256" key="3">
    <source>
        <dbReference type="ARBA" id="ARBA00023163"/>
    </source>
</evidence>
<dbReference type="GO" id="GO:0006950">
    <property type="term" value="P:response to stress"/>
    <property type="evidence" value="ECO:0007669"/>
    <property type="project" value="TreeGrafter"/>
</dbReference>
<accession>A0A3N9TFQ2</accession>
<dbReference type="GO" id="GO:0003677">
    <property type="term" value="F:DNA binding"/>
    <property type="evidence" value="ECO:0007669"/>
    <property type="project" value="UniProtKB-KW"/>
</dbReference>
<keyword evidence="1" id="KW-0805">Transcription regulation</keyword>
<dbReference type="PRINTS" id="PR00598">
    <property type="entry name" value="HTHMARR"/>
</dbReference>
<dbReference type="InterPro" id="IPR000835">
    <property type="entry name" value="HTH_MarR-typ"/>
</dbReference>
<dbReference type="Gene3D" id="1.10.10.10">
    <property type="entry name" value="Winged helix-like DNA-binding domain superfamily/Winged helix DNA-binding domain"/>
    <property type="match status" value="1"/>
</dbReference>
<evidence type="ECO:0000259" key="4">
    <source>
        <dbReference type="PROSITE" id="PS50995"/>
    </source>
</evidence>